<feature type="transmembrane region" description="Helical" evidence="2">
    <location>
        <begin position="238"/>
        <end position="259"/>
    </location>
</feature>
<dbReference type="AlphaFoldDB" id="A0A9P4K101"/>
<evidence type="ECO:0000256" key="2">
    <source>
        <dbReference type="SAM" id="Phobius"/>
    </source>
</evidence>
<name>A0A9P4K101_9PLEO</name>
<keyword evidence="2" id="KW-0812">Transmembrane</keyword>
<accession>A0A9P4K101</accession>
<keyword evidence="4" id="KW-1185">Reference proteome</keyword>
<evidence type="ECO:0000256" key="1">
    <source>
        <dbReference type="SAM" id="MobiDB-lite"/>
    </source>
</evidence>
<organism evidence="3 4">
    <name type="scientific">Lojkania enalia</name>
    <dbReference type="NCBI Taxonomy" id="147567"/>
    <lineage>
        <taxon>Eukaryota</taxon>
        <taxon>Fungi</taxon>
        <taxon>Dikarya</taxon>
        <taxon>Ascomycota</taxon>
        <taxon>Pezizomycotina</taxon>
        <taxon>Dothideomycetes</taxon>
        <taxon>Pleosporomycetidae</taxon>
        <taxon>Pleosporales</taxon>
        <taxon>Pleosporales incertae sedis</taxon>
        <taxon>Lojkania</taxon>
    </lineage>
</organism>
<feature type="region of interest" description="Disordered" evidence="1">
    <location>
        <begin position="1"/>
        <end position="24"/>
    </location>
</feature>
<keyword evidence="2" id="KW-1133">Transmembrane helix</keyword>
<feature type="transmembrane region" description="Helical" evidence="2">
    <location>
        <begin position="215"/>
        <end position="232"/>
    </location>
</feature>
<protein>
    <recommendedName>
        <fullName evidence="5">DUF1275 domain protein</fullName>
    </recommendedName>
</protein>
<evidence type="ECO:0008006" key="5">
    <source>
        <dbReference type="Google" id="ProtNLM"/>
    </source>
</evidence>
<dbReference type="InterPro" id="IPR010699">
    <property type="entry name" value="DUF1275"/>
</dbReference>
<dbReference type="PANTHER" id="PTHR37488">
    <property type="entry name" value="DUF1275 DOMAIN-CONTAINING PROTEIN"/>
    <property type="match status" value="1"/>
</dbReference>
<evidence type="ECO:0000313" key="3">
    <source>
        <dbReference type="EMBL" id="KAF2259337.1"/>
    </source>
</evidence>
<dbReference type="PANTHER" id="PTHR37488:SF2">
    <property type="entry name" value="DUF1275 DOMAIN-CONTAINING PROTEIN"/>
    <property type="match status" value="1"/>
</dbReference>
<gene>
    <name evidence="3" type="ORF">CC78DRAFT_537181</name>
</gene>
<dbReference type="OrthoDB" id="5223589at2759"/>
<feature type="transmembrane region" description="Helical" evidence="2">
    <location>
        <begin position="128"/>
        <end position="151"/>
    </location>
</feature>
<dbReference type="EMBL" id="ML986712">
    <property type="protein sequence ID" value="KAF2259337.1"/>
    <property type="molecule type" value="Genomic_DNA"/>
</dbReference>
<reference evidence="4" key="1">
    <citation type="journal article" date="2020" name="Stud. Mycol.">
        <title>101 Dothideomycetes genomes: A test case for predicting lifestyles and emergence of pathogens.</title>
        <authorList>
            <person name="Haridas S."/>
            <person name="Albert R."/>
            <person name="Binder M."/>
            <person name="Bloem J."/>
            <person name="LaButti K."/>
            <person name="Salamov A."/>
            <person name="Andreopoulos B."/>
            <person name="Baker S."/>
            <person name="Barry K."/>
            <person name="Bills G."/>
            <person name="Bluhm B."/>
            <person name="Cannon C."/>
            <person name="Castanera R."/>
            <person name="Culley D."/>
            <person name="Daum C."/>
            <person name="Ezra D."/>
            <person name="Gonzalez J."/>
            <person name="Henrissat B."/>
            <person name="Kuo A."/>
            <person name="Liang C."/>
            <person name="Lipzen A."/>
            <person name="Lutzoni F."/>
            <person name="Magnuson J."/>
            <person name="Mondo S."/>
            <person name="Nolan M."/>
            <person name="Ohm R."/>
            <person name="Pangilinan J."/>
            <person name="Park H.-J."/>
            <person name="Ramirez L."/>
            <person name="Alfaro M."/>
            <person name="Sun H."/>
            <person name="Tritt A."/>
            <person name="Yoshinaga Y."/>
            <person name="Zwiers L.-H."/>
            <person name="Turgeon B."/>
            <person name="Goodwin S."/>
            <person name="Spatafora J."/>
            <person name="Crous P."/>
            <person name="Grigoriev I."/>
        </authorList>
    </citation>
    <scope>NUCLEOTIDE SEQUENCE [LARGE SCALE GENOMIC DNA]</scope>
    <source>
        <strain evidence="4">CBS 304.66</strain>
    </source>
</reference>
<proteinExistence type="predicted"/>
<feature type="transmembrane region" description="Helical" evidence="2">
    <location>
        <begin position="157"/>
        <end position="176"/>
    </location>
</feature>
<dbReference type="Pfam" id="PF06912">
    <property type="entry name" value="DUF1275"/>
    <property type="match status" value="1"/>
</dbReference>
<evidence type="ECO:0000313" key="4">
    <source>
        <dbReference type="Proteomes" id="UP000800093"/>
    </source>
</evidence>
<keyword evidence="2" id="KW-0472">Membrane</keyword>
<sequence length="287" mass="30746">MPDNPDAQRSCSSSEVPPVSAERKTHTRSLRSYLSTSIRDGHHSDLLLEAELLLLSFATGIQDATTYPDYQCFASNQTGNTVIIAVGLSGIGGDLFSLRTVGVSLGAFVAGCYMMGQIGNLFGPRKRIWLFISNVIQTALVYAAVAIQWSVSSNSESIAMGVIALLAFSSGGQVAMARPLNIPQITTAMATAAYADLLVDPRLHSLHNRQRNRRFLFLVMLATGSFVGAFAHSRVNSAFALLLSAIGKTIVTVLMLFNVSECAEANGQIAAQNSIGRTENRASSTRR</sequence>
<feature type="transmembrane region" description="Helical" evidence="2">
    <location>
        <begin position="96"/>
        <end position="116"/>
    </location>
</feature>
<dbReference type="Proteomes" id="UP000800093">
    <property type="component" value="Unassembled WGS sequence"/>
</dbReference>
<comment type="caution">
    <text evidence="3">The sequence shown here is derived from an EMBL/GenBank/DDBJ whole genome shotgun (WGS) entry which is preliminary data.</text>
</comment>